<evidence type="ECO:0000256" key="4">
    <source>
        <dbReference type="ARBA" id="ARBA00022833"/>
    </source>
</evidence>
<evidence type="ECO:0000256" key="3">
    <source>
        <dbReference type="ARBA" id="ARBA00022801"/>
    </source>
</evidence>
<protein>
    <submittedName>
        <fullName evidence="6">Creatininase family protein</fullName>
    </submittedName>
</protein>
<dbReference type="Gene3D" id="3.40.50.10310">
    <property type="entry name" value="Creatininase"/>
    <property type="match status" value="1"/>
</dbReference>
<dbReference type="RefSeq" id="WP_185143099.1">
    <property type="nucleotide sequence ID" value="NZ_JACJVP010000023.1"/>
</dbReference>
<evidence type="ECO:0000313" key="7">
    <source>
        <dbReference type="Proteomes" id="UP000547209"/>
    </source>
</evidence>
<evidence type="ECO:0000256" key="1">
    <source>
        <dbReference type="ARBA" id="ARBA00001947"/>
    </source>
</evidence>
<dbReference type="PANTHER" id="PTHR35005">
    <property type="entry name" value="3-DEHYDRO-SCYLLO-INOSOSE HYDROLASE"/>
    <property type="match status" value="1"/>
</dbReference>
<evidence type="ECO:0000313" key="6">
    <source>
        <dbReference type="EMBL" id="MBB6671618.1"/>
    </source>
</evidence>
<dbReference type="GO" id="GO:0016811">
    <property type="term" value="F:hydrolase activity, acting on carbon-nitrogen (but not peptide) bonds, in linear amides"/>
    <property type="evidence" value="ECO:0007669"/>
    <property type="project" value="TreeGrafter"/>
</dbReference>
<dbReference type="InterPro" id="IPR024087">
    <property type="entry name" value="Creatininase-like_sf"/>
</dbReference>
<organism evidence="6 7">
    <name type="scientific">Cohnella nanjingensis</name>
    <dbReference type="NCBI Taxonomy" id="1387779"/>
    <lineage>
        <taxon>Bacteria</taxon>
        <taxon>Bacillati</taxon>
        <taxon>Bacillota</taxon>
        <taxon>Bacilli</taxon>
        <taxon>Bacillales</taxon>
        <taxon>Paenibacillaceae</taxon>
        <taxon>Cohnella</taxon>
    </lineage>
</organism>
<sequence>MKWENLTVKQFEEALRTSGRVCVLPIGCLEKHGDHLPLGTDMMIARTVSEEAAKLEPFVVFPYYFFAQVSEVKHHAGTIAVSGEIQMRLLGEVVKEIRRNGFDKIVLANGHGGNNHWLRYFVQTMLDERRDYVVYAYDLWELSQEQHRYLETHFQTPGDYGHADHMETSEILHIDPSLVHMDRLNPGEWNPLGRGRWMTEEKLFSSIHWYAEYPNQIAGTPSLSTAEYGKVYLEYCAANLAKAVKRIKEDETALQLQQEFYDRCDEISRIP</sequence>
<keyword evidence="2" id="KW-0479">Metal-binding</keyword>
<dbReference type="Pfam" id="PF02633">
    <property type="entry name" value="Creatininase"/>
    <property type="match status" value="1"/>
</dbReference>
<dbReference type="PANTHER" id="PTHR35005:SF1">
    <property type="entry name" value="2-AMINO-5-FORMYLAMINO-6-RIBOSYLAMINOPYRIMIDIN-4(3H)-ONE 5'-MONOPHOSPHATE DEFORMYLASE"/>
    <property type="match status" value="1"/>
</dbReference>
<comment type="caution">
    <text evidence="6">The sequence shown here is derived from an EMBL/GenBank/DDBJ whole genome shotgun (WGS) entry which is preliminary data.</text>
</comment>
<keyword evidence="7" id="KW-1185">Reference proteome</keyword>
<evidence type="ECO:0000256" key="2">
    <source>
        <dbReference type="ARBA" id="ARBA00022723"/>
    </source>
</evidence>
<keyword evidence="3" id="KW-0378">Hydrolase</keyword>
<dbReference type="InterPro" id="IPR003785">
    <property type="entry name" value="Creatininase/forma_Hydrolase"/>
</dbReference>
<reference evidence="6 7" key="1">
    <citation type="submission" date="2020-08" db="EMBL/GenBank/DDBJ databases">
        <title>Cohnella phylogeny.</title>
        <authorList>
            <person name="Dunlap C."/>
        </authorList>
    </citation>
    <scope>NUCLEOTIDE SEQUENCE [LARGE SCALE GENOMIC DNA]</scope>
    <source>
        <strain evidence="6 7">DSM 28246</strain>
    </source>
</reference>
<proteinExistence type="inferred from homology"/>
<dbReference type="GO" id="GO:0009231">
    <property type="term" value="P:riboflavin biosynthetic process"/>
    <property type="evidence" value="ECO:0007669"/>
    <property type="project" value="TreeGrafter"/>
</dbReference>
<gene>
    <name evidence="6" type="ORF">H7C19_13085</name>
</gene>
<dbReference type="SUPFAM" id="SSF102215">
    <property type="entry name" value="Creatininase"/>
    <property type="match status" value="1"/>
</dbReference>
<dbReference type="Proteomes" id="UP000547209">
    <property type="component" value="Unassembled WGS sequence"/>
</dbReference>
<keyword evidence="4" id="KW-0862">Zinc</keyword>
<dbReference type="EMBL" id="JACJVP010000023">
    <property type="protein sequence ID" value="MBB6671618.1"/>
    <property type="molecule type" value="Genomic_DNA"/>
</dbReference>
<comment type="similarity">
    <text evidence="5">Belongs to the creatininase superfamily.</text>
</comment>
<evidence type="ECO:0000256" key="5">
    <source>
        <dbReference type="ARBA" id="ARBA00024029"/>
    </source>
</evidence>
<dbReference type="GO" id="GO:0046872">
    <property type="term" value="F:metal ion binding"/>
    <property type="evidence" value="ECO:0007669"/>
    <property type="project" value="UniProtKB-KW"/>
</dbReference>
<name>A0A7X0VFT5_9BACL</name>
<comment type="cofactor">
    <cofactor evidence="1">
        <name>Zn(2+)</name>
        <dbReference type="ChEBI" id="CHEBI:29105"/>
    </cofactor>
</comment>
<accession>A0A7X0VFT5</accession>
<dbReference type="AlphaFoldDB" id="A0A7X0VFT5"/>